<dbReference type="Proteomes" id="UP000008955">
    <property type="component" value="Chromosome"/>
</dbReference>
<accession>D4LR28</accession>
<dbReference type="KEGG" id="rob:CK5_18450"/>
<dbReference type="AlphaFoldDB" id="D4LR28"/>
<reference evidence="1 2" key="1">
    <citation type="submission" date="2010-03" db="EMBL/GenBank/DDBJ databases">
        <title>The genome sequence of Ruminococcus obeum A2-162.</title>
        <authorList>
            <consortium name="metaHIT consortium -- http://www.metahit.eu/"/>
            <person name="Pajon A."/>
            <person name="Turner K."/>
            <person name="Parkhill J."/>
            <person name="Duncan S."/>
            <person name="Flint H."/>
        </authorList>
    </citation>
    <scope>NUCLEOTIDE SEQUENCE [LARGE SCALE GENOMIC DNA]</scope>
    <source>
        <strain evidence="1 2">A2-162</strain>
    </source>
</reference>
<gene>
    <name evidence="1" type="ORF">CK5_18450</name>
</gene>
<proteinExistence type="predicted"/>
<sequence length="41" mass="5024">MQRKSVNTDIQEAANHDSKYKDYDVWNRIEEKKHREFLSRG</sequence>
<name>D4LR28_9FIRM</name>
<reference evidence="1 2" key="2">
    <citation type="submission" date="2010-03" db="EMBL/GenBank/DDBJ databases">
        <authorList>
            <person name="Pajon A."/>
        </authorList>
    </citation>
    <scope>NUCLEOTIDE SEQUENCE [LARGE SCALE GENOMIC DNA]</scope>
    <source>
        <strain evidence="1 2">A2-162</strain>
    </source>
</reference>
<protein>
    <submittedName>
        <fullName evidence="1">Uncharacterized protein</fullName>
    </submittedName>
</protein>
<evidence type="ECO:0000313" key="1">
    <source>
        <dbReference type="EMBL" id="CBL23236.1"/>
    </source>
</evidence>
<dbReference type="EMBL" id="FP929054">
    <property type="protein sequence ID" value="CBL23236.1"/>
    <property type="molecule type" value="Genomic_DNA"/>
</dbReference>
<dbReference type="HOGENOM" id="CLU_3266506_0_0_9"/>
<keyword evidence="2" id="KW-1185">Reference proteome</keyword>
<organism evidence="1 2">
    <name type="scientific">Blautia obeum A2-162</name>
    <dbReference type="NCBI Taxonomy" id="657314"/>
    <lineage>
        <taxon>Bacteria</taxon>
        <taxon>Bacillati</taxon>
        <taxon>Bacillota</taxon>
        <taxon>Clostridia</taxon>
        <taxon>Lachnospirales</taxon>
        <taxon>Lachnospiraceae</taxon>
        <taxon>Blautia</taxon>
    </lineage>
</organism>
<evidence type="ECO:0000313" key="2">
    <source>
        <dbReference type="Proteomes" id="UP000008955"/>
    </source>
</evidence>